<reference evidence="6 7" key="1">
    <citation type="submission" date="2013-11" db="EMBL/GenBank/DDBJ databases">
        <title>The Genome Sequence of Phytophthora parasitica P1976.</title>
        <authorList>
            <consortium name="The Broad Institute Genomics Platform"/>
            <person name="Russ C."/>
            <person name="Tyler B."/>
            <person name="Panabieres F."/>
            <person name="Shan W."/>
            <person name="Tripathy S."/>
            <person name="Grunwald N."/>
            <person name="Machado M."/>
            <person name="Johnson C.S."/>
            <person name="Walker B."/>
            <person name="Young S."/>
            <person name="Zeng Q."/>
            <person name="Gargeya S."/>
            <person name="Fitzgerald M."/>
            <person name="Haas B."/>
            <person name="Abouelleil A."/>
            <person name="Allen A.W."/>
            <person name="Alvarado L."/>
            <person name="Arachchi H.M."/>
            <person name="Berlin A.M."/>
            <person name="Chapman S.B."/>
            <person name="Gainer-Dewar J."/>
            <person name="Goldberg J."/>
            <person name="Griggs A."/>
            <person name="Gujja S."/>
            <person name="Hansen M."/>
            <person name="Howarth C."/>
            <person name="Imamovic A."/>
            <person name="Ireland A."/>
            <person name="Larimer J."/>
            <person name="McCowan C."/>
            <person name="Murphy C."/>
            <person name="Pearson M."/>
            <person name="Poon T.W."/>
            <person name="Priest M."/>
            <person name="Roberts A."/>
            <person name="Saif S."/>
            <person name="Shea T."/>
            <person name="Sisk P."/>
            <person name="Sykes S."/>
            <person name="Wortman J."/>
            <person name="Nusbaum C."/>
            <person name="Birren B."/>
        </authorList>
    </citation>
    <scope>NUCLEOTIDE SEQUENCE [LARGE SCALE GENOMIC DNA]</scope>
    <source>
        <strain evidence="6 7">P1976</strain>
    </source>
</reference>
<evidence type="ECO:0000313" key="6">
    <source>
        <dbReference type="EMBL" id="ETO74824.1"/>
    </source>
</evidence>
<comment type="caution">
    <text evidence="6">The sequence shown here is derived from an EMBL/GenBank/DDBJ whole genome shotgun (WGS) entry which is preliminary data.</text>
</comment>
<accession>A0A081A7G3</accession>
<dbReference type="InterPro" id="IPR031825">
    <property type="entry name" value="RXLR"/>
</dbReference>
<comment type="domain">
    <text evidence="5">The RxLR-dEER motif acts to carry the protein into the host cell cytoplasm through binding to cell surface phosphatidylinositol-3-phosphate.</text>
</comment>
<evidence type="ECO:0000313" key="7">
    <source>
        <dbReference type="Proteomes" id="UP000028582"/>
    </source>
</evidence>
<gene>
    <name evidence="6" type="ORF">F444_09522</name>
</gene>
<comment type="similarity">
    <text evidence="2 5">Belongs to the RxLR effector family.</text>
</comment>
<evidence type="ECO:0000256" key="2">
    <source>
        <dbReference type="ARBA" id="ARBA00010400"/>
    </source>
</evidence>
<name>A0A081A7G3_PHYNI</name>
<keyword evidence="3 5" id="KW-0964">Secreted</keyword>
<evidence type="ECO:0000256" key="5">
    <source>
        <dbReference type="RuleBase" id="RU367124"/>
    </source>
</evidence>
<feature type="chain" id="PRO_5044951495" description="RxLR effector protein" evidence="5">
    <location>
        <begin position="25"/>
        <end position="122"/>
    </location>
</feature>
<comment type="function">
    <text evidence="5">Effector that suppresses plant defense responses during pathogen infection.</text>
</comment>
<dbReference type="AlphaFoldDB" id="A0A081A7G3"/>
<keyword evidence="4 5" id="KW-0732">Signal</keyword>
<feature type="signal peptide" evidence="5">
    <location>
        <begin position="1"/>
        <end position="24"/>
    </location>
</feature>
<dbReference type="Proteomes" id="UP000028582">
    <property type="component" value="Unassembled WGS sequence"/>
</dbReference>
<evidence type="ECO:0000256" key="4">
    <source>
        <dbReference type="ARBA" id="ARBA00022729"/>
    </source>
</evidence>
<sequence length="122" mass="13293">MRCSQFLVLAIAAVVICSSTIVVAENVAQSSNYVNNVSPSATNEGRRYLKGSMTTTGLDAADEERIGASTPSFKQLFGLVRLPNFSNAPGIKHIKAVMQKLGAMRIARMRKRRNNRPGTYGF</sequence>
<comment type="subcellular location">
    <subcellularLocation>
        <location evidence="1 5">Secreted</location>
    </subcellularLocation>
</comment>
<protein>
    <recommendedName>
        <fullName evidence="5">RxLR effector protein</fullName>
    </recommendedName>
</protein>
<organism evidence="6 7">
    <name type="scientific">Phytophthora nicotianae P1976</name>
    <dbReference type="NCBI Taxonomy" id="1317066"/>
    <lineage>
        <taxon>Eukaryota</taxon>
        <taxon>Sar</taxon>
        <taxon>Stramenopiles</taxon>
        <taxon>Oomycota</taxon>
        <taxon>Peronosporomycetes</taxon>
        <taxon>Peronosporales</taxon>
        <taxon>Peronosporaceae</taxon>
        <taxon>Phytophthora</taxon>
    </lineage>
</organism>
<dbReference type="EMBL" id="ANJA01001750">
    <property type="protein sequence ID" value="ETO74824.1"/>
    <property type="molecule type" value="Genomic_DNA"/>
</dbReference>
<dbReference type="OrthoDB" id="97448at2759"/>
<dbReference type="Pfam" id="PF16810">
    <property type="entry name" value="RXLR"/>
    <property type="match status" value="1"/>
</dbReference>
<evidence type="ECO:0000256" key="3">
    <source>
        <dbReference type="ARBA" id="ARBA00022525"/>
    </source>
</evidence>
<evidence type="ECO:0000256" key="1">
    <source>
        <dbReference type="ARBA" id="ARBA00004613"/>
    </source>
</evidence>
<proteinExistence type="inferred from homology"/>